<dbReference type="Proteomes" id="UP000462362">
    <property type="component" value="Unassembled WGS sequence"/>
</dbReference>
<protein>
    <recommendedName>
        <fullName evidence="1">3'-phosphate/5'-hydroxy nucleic acid ligase</fullName>
        <ecNumber evidence="1">6.5.1.8</ecNumber>
    </recommendedName>
</protein>
<dbReference type="GO" id="GO:0006281">
    <property type="term" value="P:DNA repair"/>
    <property type="evidence" value="ECO:0007669"/>
    <property type="project" value="TreeGrafter"/>
</dbReference>
<dbReference type="GO" id="GO:0030145">
    <property type="term" value="F:manganese ion binding"/>
    <property type="evidence" value="ECO:0007669"/>
    <property type="project" value="TreeGrafter"/>
</dbReference>
<keyword evidence="5" id="KW-0692">RNA repair</keyword>
<dbReference type="PANTHER" id="PTHR43749:SF2">
    <property type="entry name" value="RNA-SPLICING LIGASE RTCB"/>
    <property type="match status" value="1"/>
</dbReference>
<comment type="cofactor">
    <cofactor evidence="11">
        <name>Mn(2+)</name>
        <dbReference type="ChEBI" id="CHEBI:29035"/>
    </cofactor>
    <text evidence="11">Binds 2 manganese ions per subunit.</text>
</comment>
<feature type="binding site" evidence="11">
    <location>
        <position position="266"/>
    </location>
    <ligand>
        <name>Mn(2+)</name>
        <dbReference type="ChEBI" id="CHEBI:29035"/>
        <label>2</label>
    </ligand>
</feature>
<proteinExistence type="predicted"/>
<dbReference type="PANTHER" id="PTHR43749">
    <property type="entry name" value="RNA-SPLICING LIGASE RTCB"/>
    <property type="match status" value="1"/>
</dbReference>
<dbReference type="Gene3D" id="3.90.1860.10">
    <property type="entry name" value="tRNA-splicing ligase RtcB"/>
    <property type="match status" value="1"/>
</dbReference>
<feature type="compositionally biased region" description="Basic and acidic residues" evidence="12">
    <location>
        <begin position="492"/>
        <end position="501"/>
    </location>
</feature>
<dbReference type="EC" id="6.5.1.8" evidence="1"/>
<dbReference type="InterPro" id="IPR001233">
    <property type="entry name" value="RtcB"/>
</dbReference>
<keyword evidence="6 10" id="KW-0342">GTP-binding</keyword>
<feature type="region of interest" description="Disordered" evidence="12">
    <location>
        <begin position="479"/>
        <end position="501"/>
    </location>
</feature>
<evidence type="ECO:0000313" key="13">
    <source>
        <dbReference type="EMBL" id="MTU44515.1"/>
    </source>
</evidence>
<comment type="caution">
    <text evidence="13">The sequence shown here is derived from an EMBL/GenBank/DDBJ whole genome shotgun (WGS) entry which is preliminary data.</text>
</comment>
<keyword evidence="7 11" id="KW-0464">Manganese</keyword>
<evidence type="ECO:0000256" key="3">
    <source>
        <dbReference type="ARBA" id="ARBA00022723"/>
    </source>
</evidence>
<dbReference type="Pfam" id="PF01139">
    <property type="entry name" value="RtcB"/>
    <property type="match status" value="2"/>
</dbReference>
<evidence type="ECO:0000256" key="12">
    <source>
        <dbReference type="SAM" id="MobiDB-lite"/>
    </source>
</evidence>
<feature type="active site" description="GMP-histidine intermediate" evidence="9">
    <location>
        <position position="405"/>
    </location>
</feature>
<reference evidence="13 14" key="1">
    <citation type="journal article" date="2019" name="Nat. Med.">
        <title>A library of human gut bacterial isolates paired with longitudinal multiomics data enables mechanistic microbiome research.</title>
        <authorList>
            <person name="Poyet M."/>
            <person name="Groussin M."/>
            <person name="Gibbons S.M."/>
            <person name="Avila-Pacheco J."/>
            <person name="Jiang X."/>
            <person name="Kearney S.M."/>
            <person name="Perrotta A.R."/>
            <person name="Berdy B."/>
            <person name="Zhao S."/>
            <person name="Lieberman T.D."/>
            <person name="Swanson P.K."/>
            <person name="Smith M."/>
            <person name="Roesemann S."/>
            <person name="Alexander J.E."/>
            <person name="Rich S.A."/>
            <person name="Livny J."/>
            <person name="Vlamakis H."/>
            <person name="Clish C."/>
            <person name="Bullock K."/>
            <person name="Deik A."/>
            <person name="Scott J."/>
            <person name="Pierce K.A."/>
            <person name="Xavier R.J."/>
            <person name="Alm E.J."/>
        </authorList>
    </citation>
    <scope>NUCLEOTIDE SEQUENCE [LARGE SCALE GENOMIC DNA]</scope>
    <source>
        <strain evidence="13 14">BIOML-A2</strain>
    </source>
</reference>
<accession>A0A6I3S4L6</accession>
<dbReference type="InterPro" id="IPR036025">
    <property type="entry name" value="RtcB-like_sf"/>
</dbReference>
<evidence type="ECO:0000256" key="10">
    <source>
        <dbReference type="PIRSR" id="PIRSR601233-2"/>
    </source>
</evidence>
<organism evidence="13 14">
    <name type="scientific">Parasutterella excrementihominis</name>
    <dbReference type="NCBI Taxonomy" id="487175"/>
    <lineage>
        <taxon>Bacteria</taxon>
        <taxon>Pseudomonadati</taxon>
        <taxon>Pseudomonadota</taxon>
        <taxon>Betaproteobacteria</taxon>
        <taxon>Burkholderiales</taxon>
        <taxon>Sutterellaceae</taxon>
        <taxon>Parasutterella</taxon>
    </lineage>
</organism>
<feature type="binding site" evidence="11">
    <location>
        <position position="235"/>
    </location>
    <ligand>
        <name>Mn(2+)</name>
        <dbReference type="ChEBI" id="CHEBI:29035"/>
        <label>1</label>
    </ligand>
</feature>
<dbReference type="SUPFAM" id="SSF103365">
    <property type="entry name" value="Hypothetical protein PH1602"/>
    <property type="match status" value="1"/>
</dbReference>
<dbReference type="EMBL" id="WNCL01000094">
    <property type="protein sequence ID" value="MTU44515.1"/>
    <property type="molecule type" value="Genomic_DNA"/>
</dbReference>
<evidence type="ECO:0000256" key="2">
    <source>
        <dbReference type="ARBA" id="ARBA00022598"/>
    </source>
</evidence>
<evidence type="ECO:0000256" key="7">
    <source>
        <dbReference type="ARBA" id="ARBA00023211"/>
    </source>
</evidence>
<name>A0A6I3S4L6_9BURK</name>
<dbReference type="GO" id="GO:0005525">
    <property type="term" value="F:GTP binding"/>
    <property type="evidence" value="ECO:0007669"/>
    <property type="project" value="UniProtKB-KW"/>
</dbReference>
<keyword evidence="3 11" id="KW-0479">Metal-binding</keyword>
<evidence type="ECO:0000313" key="14">
    <source>
        <dbReference type="Proteomes" id="UP000462362"/>
    </source>
</evidence>
<comment type="catalytic activity">
    <reaction evidence="8">
        <text>a 3'-end 3'-phospho-ribonucleotide-RNA + a 5'-end dephospho-ribonucleoside-RNA + GTP = a ribonucleotidyl-ribonucleotide-RNA + GMP + diphosphate</text>
        <dbReference type="Rhea" id="RHEA:68076"/>
        <dbReference type="Rhea" id="RHEA-COMP:10463"/>
        <dbReference type="Rhea" id="RHEA-COMP:13936"/>
        <dbReference type="Rhea" id="RHEA-COMP:17355"/>
        <dbReference type="ChEBI" id="CHEBI:33019"/>
        <dbReference type="ChEBI" id="CHEBI:37565"/>
        <dbReference type="ChEBI" id="CHEBI:58115"/>
        <dbReference type="ChEBI" id="CHEBI:83062"/>
        <dbReference type="ChEBI" id="CHEBI:138284"/>
        <dbReference type="ChEBI" id="CHEBI:173118"/>
        <dbReference type="EC" id="6.5.1.8"/>
    </reaction>
</comment>
<keyword evidence="4 10" id="KW-0547">Nucleotide-binding</keyword>
<dbReference type="AlphaFoldDB" id="A0A6I3S4L6"/>
<feature type="binding site" evidence="10">
    <location>
        <begin position="381"/>
        <end position="384"/>
    </location>
    <ligand>
        <name>GMP</name>
        <dbReference type="ChEBI" id="CHEBI:58115"/>
    </ligand>
</feature>
<dbReference type="InterPro" id="IPR052915">
    <property type="entry name" value="RtcB-like"/>
</dbReference>
<dbReference type="GO" id="GO:0003909">
    <property type="term" value="F:DNA ligase activity"/>
    <property type="evidence" value="ECO:0007669"/>
    <property type="project" value="TreeGrafter"/>
</dbReference>
<evidence type="ECO:0000256" key="1">
    <source>
        <dbReference type="ARBA" id="ARBA00012726"/>
    </source>
</evidence>
<evidence type="ECO:0000256" key="8">
    <source>
        <dbReference type="ARBA" id="ARBA00047746"/>
    </source>
</evidence>
<sequence>MIKGKDLEELKVPKVAEIRAKLYEALGKSYAAGKKDSELKPLVGKLAVSANPTEVLEQVDIPEEVRENFKVVAEELEKFRSGRIVYSERKEKAPWKLWGTEKVEARALEQMDEAVSLPISVGGALMPDAHQGYGLPIGGVLATKNAVIPYAVGVDIACRMRISILDIPYEEFEKDRRKFGATLLDETRFGVGVTFEPGKRTHKVMEDPLWRKSGVVKENFKRAASQLGTSGHGNHFVEFGKLMVENDVDEPTLKIKAGIYTALLSHSGSRGLGLHVANHFSELAQQLHPELPENLKRLAWLELDSQEGKDYWEAMELCGKYAEANHELIHESVIGALGCGVLGFVENHHNFAWKEMYDGEELIVHRKGATPAGKGKLGVVPGSMGSPGFIVRGKGNAKSFNSCSHGAGRVMSRAAAFRTLKHADMKKILKEQGISLIGGTLDESPEVYKDINKVIDGQRDLVDVLAKFEPKLVRMAAEGNQWSNKKKKKKPENKGDEDVCM</sequence>
<feature type="binding site" evidence="10">
    <location>
        <begin position="234"/>
        <end position="238"/>
    </location>
    <ligand>
        <name>GMP</name>
        <dbReference type="ChEBI" id="CHEBI:58115"/>
    </ligand>
</feature>
<dbReference type="GO" id="GO:0170057">
    <property type="term" value="F:RNA ligase (GTP) activity"/>
    <property type="evidence" value="ECO:0007669"/>
    <property type="project" value="UniProtKB-EC"/>
</dbReference>
<evidence type="ECO:0000256" key="9">
    <source>
        <dbReference type="PIRSR" id="PIRSR601233-1"/>
    </source>
</evidence>
<dbReference type="GO" id="GO:0042245">
    <property type="term" value="P:RNA repair"/>
    <property type="evidence" value="ECO:0007669"/>
    <property type="project" value="UniProtKB-KW"/>
</dbReference>
<dbReference type="GO" id="GO:0006396">
    <property type="term" value="P:RNA processing"/>
    <property type="evidence" value="ECO:0007669"/>
    <property type="project" value="InterPro"/>
</dbReference>
<evidence type="ECO:0000256" key="6">
    <source>
        <dbReference type="ARBA" id="ARBA00023134"/>
    </source>
</evidence>
<feature type="binding site" evidence="10">
    <location>
        <begin position="405"/>
        <end position="408"/>
    </location>
    <ligand>
        <name>GMP</name>
        <dbReference type="ChEBI" id="CHEBI:58115"/>
    </ligand>
</feature>
<feature type="binding site" evidence="11">
    <location>
        <position position="155"/>
    </location>
    <ligand>
        <name>Mn(2+)</name>
        <dbReference type="ChEBI" id="CHEBI:29035"/>
        <label>1</label>
    </ligand>
</feature>
<feature type="binding site" evidence="10">
    <location>
        <begin position="349"/>
        <end position="350"/>
    </location>
    <ligand>
        <name>GMP</name>
        <dbReference type="ChEBI" id="CHEBI:58115"/>
    </ligand>
</feature>
<gene>
    <name evidence="13" type="ORF">GMD42_13205</name>
</gene>
<evidence type="ECO:0000256" key="5">
    <source>
        <dbReference type="ARBA" id="ARBA00022800"/>
    </source>
</evidence>
<keyword evidence="2" id="KW-0436">Ligase</keyword>
<evidence type="ECO:0000256" key="4">
    <source>
        <dbReference type="ARBA" id="ARBA00022741"/>
    </source>
</evidence>
<dbReference type="RefSeq" id="WP_149879776.1">
    <property type="nucleotide sequence ID" value="NZ_CATZBL010000022.1"/>
</dbReference>
<evidence type="ECO:0000256" key="11">
    <source>
        <dbReference type="PIRSR" id="PIRSR601233-3"/>
    </source>
</evidence>
<feature type="binding site" evidence="11">
    <location>
        <position position="349"/>
    </location>
    <ligand>
        <name>Mn(2+)</name>
        <dbReference type="ChEBI" id="CHEBI:29035"/>
        <label>2</label>
    </ligand>
</feature>